<dbReference type="AlphaFoldDB" id="A0A0M9ENU1"/>
<dbReference type="PROSITE" id="PS50048">
    <property type="entry name" value="ZN2_CY6_FUNGAL_2"/>
    <property type="match status" value="1"/>
</dbReference>
<dbReference type="InterPro" id="IPR016171">
    <property type="entry name" value="Vanillyl_alc_oxidase_C-sub2"/>
</dbReference>
<dbReference type="SUPFAM" id="SSF57701">
    <property type="entry name" value="Zn2/Cys6 DNA-binding domain"/>
    <property type="match status" value="1"/>
</dbReference>
<feature type="region of interest" description="Disordered" evidence="7">
    <location>
        <begin position="56"/>
        <end position="77"/>
    </location>
</feature>
<proteinExistence type="inferred from homology"/>
<evidence type="ECO:0000256" key="5">
    <source>
        <dbReference type="ARBA" id="ARBA00023002"/>
    </source>
</evidence>
<feature type="domain" description="FAD-binding PCMH-type" evidence="9">
    <location>
        <begin position="73"/>
        <end position="250"/>
    </location>
</feature>
<evidence type="ECO:0000256" key="2">
    <source>
        <dbReference type="ARBA" id="ARBA00008000"/>
    </source>
</evidence>
<evidence type="ECO:0000259" key="9">
    <source>
        <dbReference type="PROSITE" id="PS51387"/>
    </source>
</evidence>
<dbReference type="PANTHER" id="PTHR11748">
    <property type="entry name" value="D-LACTATE DEHYDROGENASE"/>
    <property type="match status" value="1"/>
</dbReference>
<feature type="compositionally biased region" description="Polar residues" evidence="7">
    <location>
        <begin position="667"/>
        <end position="689"/>
    </location>
</feature>
<dbReference type="InterPro" id="IPR036864">
    <property type="entry name" value="Zn2-C6_fun-type_DNA-bd_sf"/>
</dbReference>
<dbReference type="Gene3D" id="4.10.240.10">
    <property type="entry name" value="Zn(2)-C6 fungal-type DNA-binding domain"/>
    <property type="match status" value="1"/>
</dbReference>
<comment type="cofactor">
    <cofactor evidence="1">
        <name>FAD</name>
        <dbReference type="ChEBI" id="CHEBI:57692"/>
    </cofactor>
</comment>
<feature type="compositionally biased region" description="Basic and acidic residues" evidence="7">
    <location>
        <begin position="834"/>
        <end position="844"/>
    </location>
</feature>
<keyword evidence="3" id="KW-0285">Flavoprotein</keyword>
<evidence type="ECO:0000256" key="6">
    <source>
        <dbReference type="ARBA" id="ARBA00023242"/>
    </source>
</evidence>
<dbReference type="Gene3D" id="3.30.70.2740">
    <property type="match status" value="1"/>
</dbReference>
<evidence type="ECO:0000313" key="10">
    <source>
        <dbReference type="EMBL" id="KPA36848.1"/>
    </source>
</evidence>
<keyword evidence="6" id="KW-0539">Nucleus</keyword>
<sequence>MKNDVVSAPVENLKPRWIQNDHPLAAMSVEYADKKTMLKAVDEIRELLGEEAVSTDWDDLEEHGHSEWSTSNSDSRPVAVIRPQTTEQVSAIARICTTYRVPMVPYGAGSSVEGNFSSPHSGVCLDLSNMNNIVAFHPEDMDIVVQAGVNWTTMNQEIKHSGLFLPLDPSPTALIGGMVSTNCSGTNAMRYGTMKDYVINLTVVLADGSVIKTRRRPRKTSAGYNLTGLFVGSEGTLGIVTEATLKLAIIPEKLSVATATFSTVKEAADMAFKLMRQGVPLAALELMDDTQMKVVNQSGGAGGRMWDECPTLFLKFSGSQNAVRDSINSTKEIAKSQGCRSFEFAETQEQMDSLWSARKQALWASLAVRDEGTQMWSTDVAVPLSQMAEIIEESKEKASHLGIFNSVMGHVGDGNFHQLMMYNPKDENQRQAVSKCVDDMMVRALEMEGTVSGEHGIGLGKMHCLQKELGPATIGVMKAIKDTLDPWARVMADQNESHRWRCTQLNYVPINQADSPPESKRRRTYLSCERCRKRKTRCEAAASENERCMRCSLDDQRCEFRNSRSTKRVSSIRATTSEETSHHWTIVGRDPNTPVSAQLEAISGAASASQSRHTNDEFVVTATESSSTHSTTAALDARTRLVSTYIHNTSDALDLITFASAGRNGHDTSSLTPGCDSQTASSAAPTNTVPDPPHSGNGAWKGFVLIRKGIISRQEVEEYLDFFFQRLWPLKPVIPSHYLDKKTHGQLIAEEPLLVVCIVALSSRYSPLSGSHGEIRSERIHWQAWSILQRSLQSVMWGSAMTRSLGAISSMLLLIDWHVKAINNPADFTEGDDEARAPSSKDPDTTGSSSTGQRRYWMMSIMEKLDIVSPAYRSNKMSWMLLSNSIALAHEGSCFQVEQSSSSINASSSKSDSIKQEWNRLVCVFIHLADEGLATRLGLEPLLPEKSRQAVKERFALTFADSITNGTVWESYFELSTEARKGRELLNSLRSGGTLHPESNLINYLDSLRRSLARWKRLYYHAGGSSLIKEEYKGHQLINFSMFCFAPASQAVQSKSHPIPDNTFQALHEFEDQATQASNALLCIVMDELKPSGLTQFLLVRCWLFIVSACLHLLKSTLTESQHVNQAHPNIQLLHRVINAIHSGSPDDTHMAIRFARFLGIMVQTVVPSLTSSHGGGIVPREEAGKDSGGIDLGLQSGDLQDIMSSSLDESLVVEGLSDIDTLSNVGLASELFTLWESIYIFPQIV</sequence>
<dbReference type="InterPro" id="IPR001138">
    <property type="entry name" value="Zn2Cys6_DnaBD"/>
</dbReference>
<dbReference type="InterPro" id="IPR036318">
    <property type="entry name" value="FAD-bd_PCMH-like_sf"/>
</dbReference>
<dbReference type="PANTHER" id="PTHR11748:SF83">
    <property type="entry name" value="DEHYDROGENASE (CYTOCHROME), PUTATIVE (AFU_ORTHOLOGUE AFUA_1G17520)-RELATED"/>
    <property type="match status" value="1"/>
</dbReference>
<comment type="caution">
    <text evidence="10">The sequence shown here is derived from an EMBL/GenBank/DDBJ whole genome shotgun (WGS) entry which is preliminary data.</text>
</comment>
<dbReference type="CDD" id="cd00067">
    <property type="entry name" value="GAL4"/>
    <property type="match status" value="1"/>
</dbReference>
<dbReference type="GO" id="GO:0000981">
    <property type="term" value="F:DNA-binding transcription factor activity, RNA polymerase II-specific"/>
    <property type="evidence" value="ECO:0007669"/>
    <property type="project" value="InterPro"/>
</dbReference>
<dbReference type="EMBL" id="JXCE01000533">
    <property type="protein sequence ID" value="KPA36848.1"/>
    <property type="molecule type" value="Genomic_DNA"/>
</dbReference>
<gene>
    <name evidence="10" type="ORF">FLAG1_10360</name>
</gene>
<protein>
    <submittedName>
        <fullName evidence="10">D-lactate dehydrogenase</fullName>
    </submittedName>
</protein>
<reference evidence="10 11" key="1">
    <citation type="submission" date="2015-04" db="EMBL/GenBank/DDBJ databases">
        <title>The draft genome sequence of Fusarium langsethiae, a T-2/HT-2 mycotoxin producer.</title>
        <authorList>
            <person name="Lysoe E."/>
            <person name="Divon H.H."/>
            <person name="Terzi V."/>
            <person name="Orru L."/>
            <person name="Lamontanara A."/>
            <person name="Kolseth A.-K."/>
            <person name="Frandsen R.J."/>
            <person name="Nielsen K."/>
            <person name="Thrane U."/>
        </authorList>
    </citation>
    <scope>NUCLEOTIDE SEQUENCE [LARGE SCALE GENOMIC DNA]</scope>
    <source>
        <strain evidence="10 11">Fl201059</strain>
    </source>
</reference>
<feature type="region of interest" description="Disordered" evidence="7">
    <location>
        <begin position="829"/>
        <end position="851"/>
    </location>
</feature>
<dbReference type="GO" id="GO:0071949">
    <property type="term" value="F:FAD binding"/>
    <property type="evidence" value="ECO:0007669"/>
    <property type="project" value="InterPro"/>
</dbReference>
<keyword evidence="11" id="KW-1185">Reference proteome</keyword>
<dbReference type="Proteomes" id="UP000037904">
    <property type="component" value="Unassembled WGS sequence"/>
</dbReference>
<dbReference type="GO" id="GO:1903457">
    <property type="term" value="P:lactate catabolic process"/>
    <property type="evidence" value="ECO:0007669"/>
    <property type="project" value="TreeGrafter"/>
</dbReference>
<evidence type="ECO:0000259" key="8">
    <source>
        <dbReference type="PROSITE" id="PS50048"/>
    </source>
</evidence>
<dbReference type="InterPro" id="IPR016166">
    <property type="entry name" value="FAD-bd_PCMH"/>
</dbReference>
<evidence type="ECO:0000256" key="1">
    <source>
        <dbReference type="ARBA" id="ARBA00001974"/>
    </source>
</evidence>
<dbReference type="InterPro" id="IPR004113">
    <property type="entry name" value="FAD-bd_oxidored_4_C"/>
</dbReference>
<evidence type="ECO:0000256" key="7">
    <source>
        <dbReference type="SAM" id="MobiDB-lite"/>
    </source>
</evidence>
<dbReference type="FunFam" id="3.30.70.2740:FF:000001">
    <property type="entry name" value="D-lactate dehydrogenase mitochondrial"/>
    <property type="match status" value="1"/>
</dbReference>
<dbReference type="FunFam" id="3.30.465.10:FF:000014">
    <property type="entry name" value="D-lactate dehydrogenase (Cytochrome), putative"/>
    <property type="match status" value="1"/>
</dbReference>
<evidence type="ECO:0000256" key="3">
    <source>
        <dbReference type="ARBA" id="ARBA00022630"/>
    </source>
</evidence>
<dbReference type="Pfam" id="PF02913">
    <property type="entry name" value="FAD-oxidase_C"/>
    <property type="match status" value="1"/>
</dbReference>
<evidence type="ECO:0000313" key="11">
    <source>
        <dbReference type="Proteomes" id="UP000037904"/>
    </source>
</evidence>
<dbReference type="GO" id="GO:0005739">
    <property type="term" value="C:mitochondrion"/>
    <property type="evidence" value="ECO:0007669"/>
    <property type="project" value="TreeGrafter"/>
</dbReference>
<feature type="domain" description="Zn(2)-C6 fungal-type" evidence="8">
    <location>
        <begin position="527"/>
        <end position="560"/>
    </location>
</feature>
<comment type="similarity">
    <text evidence="2">Belongs to the FAD-binding oxidoreductase/transferase type 4 family.</text>
</comment>
<dbReference type="SUPFAM" id="SSF55103">
    <property type="entry name" value="FAD-linked oxidases, C-terminal domain"/>
    <property type="match status" value="1"/>
</dbReference>
<dbReference type="Gene3D" id="3.30.465.10">
    <property type="match status" value="1"/>
</dbReference>
<dbReference type="InterPro" id="IPR016169">
    <property type="entry name" value="FAD-bd_PCMH_sub2"/>
</dbReference>
<dbReference type="Gene3D" id="1.10.45.10">
    <property type="entry name" value="Vanillyl-alcohol Oxidase, Chain A, domain 4"/>
    <property type="match status" value="1"/>
</dbReference>
<dbReference type="GO" id="GO:0008720">
    <property type="term" value="F:D-lactate dehydrogenase (NAD+) activity"/>
    <property type="evidence" value="ECO:0007669"/>
    <property type="project" value="TreeGrafter"/>
</dbReference>
<dbReference type="PROSITE" id="PS00463">
    <property type="entry name" value="ZN2_CY6_FUNGAL_1"/>
    <property type="match status" value="1"/>
</dbReference>
<dbReference type="Pfam" id="PF01565">
    <property type="entry name" value="FAD_binding_4"/>
    <property type="match status" value="1"/>
</dbReference>
<dbReference type="InterPro" id="IPR016164">
    <property type="entry name" value="FAD-linked_Oxase-like_C"/>
</dbReference>
<keyword evidence="4" id="KW-0274">FAD</keyword>
<organism evidence="10 11">
    <name type="scientific">Fusarium langsethiae</name>
    <dbReference type="NCBI Taxonomy" id="179993"/>
    <lineage>
        <taxon>Eukaryota</taxon>
        <taxon>Fungi</taxon>
        <taxon>Dikarya</taxon>
        <taxon>Ascomycota</taxon>
        <taxon>Pezizomycotina</taxon>
        <taxon>Sordariomycetes</taxon>
        <taxon>Hypocreomycetidae</taxon>
        <taxon>Hypocreales</taxon>
        <taxon>Nectriaceae</taxon>
        <taxon>Fusarium</taxon>
    </lineage>
</organism>
<feature type="region of interest" description="Disordered" evidence="7">
    <location>
        <begin position="666"/>
        <end position="695"/>
    </location>
</feature>
<dbReference type="GO" id="GO:0004458">
    <property type="term" value="F:D-lactate dehydrogenase (cytochrome) activity"/>
    <property type="evidence" value="ECO:0007669"/>
    <property type="project" value="TreeGrafter"/>
</dbReference>
<dbReference type="PROSITE" id="PS51387">
    <property type="entry name" value="FAD_PCMH"/>
    <property type="match status" value="1"/>
</dbReference>
<dbReference type="SUPFAM" id="SSF56176">
    <property type="entry name" value="FAD-binding/transporter-associated domain-like"/>
    <property type="match status" value="1"/>
</dbReference>
<dbReference type="InterPro" id="IPR006094">
    <property type="entry name" value="Oxid_FAD_bind_N"/>
</dbReference>
<accession>A0A0M9ENU1</accession>
<dbReference type="GO" id="GO:0008270">
    <property type="term" value="F:zinc ion binding"/>
    <property type="evidence" value="ECO:0007669"/>
    <property type="project" value="InterPro"/>
</dbReference>
<evidence type="ECO:0000256" key="4">
    <source>
        <dbReference type="ARBA" id="ARBA00022827"/>
    </source>
</evidence>
<keyword evidence="5" id="KW-0560">Oxidoreductase</keyword>
<name>A0A0M9ENU1_FUSLA</name>